<evidence type="ECO:0000313" key="1">
    <source>
        <dbReference type="EMBL" id="KAH7942574.1"/>
    </source>
</evidence>
<reference evidence="1" key="1">
    <citation type="submission" date="2020-05" db="EMBL/GenBank/DDBJ databases">
        <title>Large-scale comparative analyses of tick genomes elucidate their genetic diversity and vector capacities.</title>
        <authorList>
            <person name="Jia N."/>
            <person name="Wang J."/>
            <person name="Shi W."/>
            <person name="Du L."/>
            <person name="Sun Y."/>
            <person name="Zhan W."/>
            <person name="Jiang J."/>
            <person name="Wang Q."/>
            <person name="Zhang B."/>
            <person name="Ji P."/>
            <person name="Sakyi L.B."/>
            <person name="Cui X."/>
            <person name="Yuan T."/>
            <person name="Jiang B."/>
            <person name="Yang W."/>
            <person name="Lam T.T.-Y."/>
            <person name="Chang Q."/>
            <person name="Ding S."/>
            <person name="Wang X."/>
            <person name="Zhu J."/>
            <person name="Ruan X."/>
            <person name="Zhao L."/>
            <person name="Wei J."/>
            <person name="Que T."/>
            <person name="Du C."/>
            <person name="Cheng J."/>
            <person name="Dai P."/>
            <person name="Han X."/>
            <person name="Huang E."/>
            <person name="Gao Y."/>
            <person name="Liu J."/>
            <person name="Shao H."/>
            <person name="Ye R."/>
            <person name="Li L."/>
            <person name="Wei W."/>
            <person name="Wang X."/>
            <person name="Wang C."/>
            <person name="Yang T."/>
            <person name="Huo Q."/>
            <person name="Li W."/>
            <person name="Guo W."/>
            <person name="Chen H."/>
            <person name="Zhou L."/>
            <person name="Ni X."/>
            <person name="Tian J."/>
            <person name="Zhou Y."/>
            <person name="Sheng Y."/>
            <person name="Liu T."/>
            <person name="Pan Y."/>
            <person name="Xia L."/>
            <person name="Li J."/>
            <person name="Zhao F."/>
            <person name="Cao W."/>
        </authorList>
    </citation>
    <scope>NUCLEOTIDE SEQUENCE</scope>
    <source>
        <strain evidence="1">Dsil-2018</strain>
    </source>
</reference>
<proteinExistence type="predicted"/>
<evidence type="ECO:0000313" key="2">
    <source>
        <dbReference type="Proteomes" id="UP000821865"/>
    </source>
</evidence>
<comment type="caution">
    <text evidence="1">The sequence shown here is derived from an EMBL/GenBank/DDBJ whole genome shotgun (WGS) entry which is preliminary data.</text>
</comment>
<protein>
    <submittedName>
        <fullName evidence="1">Uncharacterized protein</fullName>
    </submittedName>
</protein>
<dbReference type="Proteomes" id="UP000821865">
    <property type="component" value="Chromosome 7"/>
</dbReference>
<keyword evidence="2" id="KW-1185">Reference proteome</keyword>
<accession>A0ACB8CIK1</accession>
<organism evidence="1 2">
    <name type="scientific">Dermacentor silvarum</name>
    <name type="common">Tick</name>
    <dbReference type="NCBI Taxonomy" id="543639"/>
    <lineage>
        <taxon>Eukaryota</taxon>
        <taxon>Metazoa</taxon>
        <taxon>Ecdysozoa</taxon>
        <taxon>Arthropoda</taxon>
        <taxon>Chelicerata</taxon>
        <taxon>Arachnida</taxon>
        <taxon>Acari</taxon>
        <taxon>Parasitiformes</taxon>
        <taxon>Ixodida</taxon>
        <taxon>Ixodoidea</taxon>
        <taxon>Ixodidae</taxon>
        <taxon>Rhipicephalinae</taxon>
        <taxon>Dermacentor</taxon>
    </lineage>
</organism>
<name>A0ACB8CIK1_DERSI</name>
<gene>
    <name evidence="1" type="ORF">HPB49_025402</name>
</gene>
<sequence>MTDEYIAHLHRRLDVLNLCVGLSKVSADDAYFVKDAQAKLQRANEHQRRIRERVEQHEQVKEQEANLLAELDVRLQLAECQKAFLDSLIPQRPAHQQNDVARGNQGNGSSEPGVGGDRPQASQRPAAGPRTCTNYIAHLSEGEFAHVPKYMKGRFTLAALNKLVDAFNKALASKYELLALPKSRLKEAQWKRVTAYNQQETAETKRLCFLVDDDLTKGGVGGFESIRIVTQFIVVMRHCGRIREIRGPERIVRYVVV</sequence>
<dbReference type="EMBL" id="CM023476">
    <property type="protein sequence ID" value="KAH7942574.1"/>
    <property type="molecule type" value="Genomic_DNA"/>
</dbReference>